<feature type="transmembrane region" description="Helical" evidence="1">
    <location>
        <begin position="125"/>
        <end position="145"/>
    </location>
</feature>
<protein>
    <submittedName>
        <fullName evidence="2">Uncharacterized protein</fullName>
    </submittedName>
</protein>
<name>A0A8X6F4F3_TRICU</name>
<evidence type="ECO:0000313" key="2">
    <source>
        <dbReference type="EMBL" id="GFQ69356.1"/>
    </source>
</evidence>
<accession>A0A8X6F4F3</accession>
<feature type="transmembrane region" description="Helical" evidence="1">
    <location>
        <begin position="74"/>
        <end position="91"/>
    </location>
</feature>
<sequence length="370" mass="42741">MKKRINAIEKSFMPVLLLLHFTGLESYPNGGILKQTGFHHFMWESPKYLFRFLQFLAIITEAMALVLLPEKKKPIALFVLVLLQLTVNLQTRRSSKQIRIIMMKLWKCTQMLQCDQNGRKFQTSIFAYCFVIIVMFICFVLLYRFSDEFEMYRSLIENSAHNFPKLKQFIMLIPEVSVISIPTVVALVFIPLTGYYGFVCFYVKFLFNRIEEKIGHLSKDCPYVLLIQSYLELISIIKSLDDYLSFSAFVVVLSAMFGLFFINFNIIFLSDGYLHAFFGETGIFVPVCLVILSASAANQAFFTAKEALQSLPWKIPQYRDKLKEMIRSECMRSASLTLWKVYKIERSLIFSAMGTLVTYGMLLATLGGMK</sequence>
<dbReference type="Proteomes" id="UP000887116">
    <property type="component" value="Unassembled WGS sequence"/>
</dbReference>
<dbReference type="EMBL" id="BMAO01030653">
    <property type="protein sequence ID" value="GFQ69356.1"/>
    <property type="molecule type" value="Genomic_DNA"/>
</dbReference>
<feature type="transmembrane region" description="Helical" evidence="1">
    <location>
        <begin position="348"/>
        <end position="369"/>
    </location>
</feature>
<proteinExistence type="predicted"/>
<dbReference type="OrthoDB" id="6441548at2759"/>
<keyword evidence="3" id="KW-1185">Reference proteome</keyword>
<organism evidence="2 3">
    <name type="scientific">Trichonephila clavata</name>
    <name type="common">Joro spider</name>
    <name type="synonym">Nephila clavata</name>
    <dbReference type="NCBI Taxonomy" id="2740835"/>
    <lineage>
        <taxon>Eukaryota</taxon>
        <taxon>Metazoa</taxon>
        <taxon>Ecdysozoa</taxon>
        <taxon>Arthropoda</taxon>
        <taxon>Chelicerata</taxon>
        <taxon>Arachnida</taxon>
        <taxon>Araneae</taxon>
        <taxon>Araneomorphae</taxon>
        <taxon>Entelegynae</taxon>
        <taxon>Araneoidea</taxon>
        <taxon>Nephilidae</taxon>
        <taxon>Trichonephila</taxon>
    </lineage>
</organism>
<feature type="transmembrane region" description="Helical" evidence="1">
    <location>
        <begin position="179"/>
        <end position="203"/>
    </location>
</feature>
<dbReference type="AlphaFoldDB" id="A0A8X6F4F3"/>
<feature type="transmembrane region" description="Helical" evidence="1">
    <location>
        <begin position="48"/>
        <end position="68"/>
    </location>
</feature>
<comment type="caution">
    <text evidence="2">The sequence shown here is derived from an EMBL/GenBank/DDBJ whole genome shotgun (WGS) entry which is preliminary data.</text>
</comment>
<keyword evidence="1" id="KW-0472">Membrane</keyword>
<gene>
    <name evidence="2" type="primary">AVEN_119040_1</name>
    <name evidence="2" type="ORF">TNCT_360141</name>
</gene>
<feature type="transmembrane region" description="Helical" evidence="1">
    <location>
        <begin position="246"/>
        <end position="269"/>
    </location>
</feature>
<keyword evidence="1" id="KW-1133">Transmembrane helix</keyword>
<keyword evidence="1" id="KW-0812">Transmembrane</keyword>
<feature type="transmembrane region" description="Helical" evidence="1">
    <location>
        <begin position="281"/>
        <end position="302"/>
    </location>
</feature>
<evidence type="ECO:0000256" key="1">
    <source>
        <dbReference type="SAM" id="Phobius"/>
    </source>
</evidence>
<reference evidence="2" key="1">
    <citation type="submission" date="2020-07" db="EMBL/GenBank/DDBJ databases">
        <title>Multicomponent nature underlies the extraordinary mechanical properties of spider dragline silk.</title>
        <authorList>
            <person name="Kono N."/>
            <person name="Nakamura H."/>
            <person name="Mori M."/>
            <person name="Yoshida Y."/>
            <person name="Ohtoshi R."/>
            <person name="Malay A.D."/>
            <person name="Moran D.A.P."/>
            <person name="Tomita M."/>
            <person name="Numata K."/>
            <person name="Arakawa K."/>
        </authorList>
    </citation>
    <scope>NUCLEOTIDE SEQUENCE</scope>
</reference>
<evidence type="ECO:0000313" key="3">
    <source>
        <dbReference type="Proteomes" id="UP000887116"/>
    </source>
</evidence>